<evidence type="ECO:0000256" key="1">
    <source>
        <dbReference type="SAM" id="Phobius"/>
    </source>
</evidence>
<dbReference type="EMBL" id="JAGIYQ010000017">
    <property type="protein sequence ID" value="MBP0726955.1"/>
    <property type="molecule type" value="Genomic_DNA"/>
</dbReference>
<comment type="caution">
    <text evidence="3">The sequence shown here is derived from an EMBL/GenBank/DDBJ whole genome shotgun (WGS) entry which is preliminary data.</text>
</comment>
<evidence type="ECO:0000259" key="2">
    <source>
        <dbReference type="Pfam" id="PF06713"/>
    </source>
</evidence>
<evidence type="ECO:0000313" key="3">
    <source>
        <dbReference type="EMBL" id="MBP0726955.1"/>
    </source>
</evidence>
<organism evidence="3 4">
    <name type="scientific">Gottfriedia endophytica</name>
    <dbReference type="NCBI Taxonomy" id="2820819"/>
    <lineage>
        <taxon>Bacteria</taxon>
        <taxon>Bacillati</taxon>
        <taxon>Bacillota</taxon>
        <taxon>Bacilli</taxon>
        <taxon>Bacillales</taxon>
        <taxon>Bacillaceae</taxon>
        <taxon>Gottfriedia</taxon>
    </lineage>
</organism>
<evidence type="ECO:0000313" key="4">
    <source>
        <dbReference type="Proteomes" id="UP000682134"/>
    </source>
</evidence>
<protein>
    <submittedName>
        <fullName evidence="3">PH domain-containing protein</fullName>
    </submittedName>
</protein>
<keyword evidence="1" id="KW-0472">Membrane</keyword>
<keyword evidence="4" id="KW-1185">Reference proteome</keyword>
<accession>A0A940NM21</accession>
<proteinExistence type="predicted"/>
<keyword evidence="1" id="KW-0812">Transmembrane</keyword>
<dbReference type="InterPro" id="IPR009589">
    <property type="entry name" value="PH_YyaB-like"/>
</dbReference>
<dbReference type="Proteomes" id="UP000682134">
    <property type="component" value="Unassembled WGS sequence"/>
</dbReference>
<feature type="transmembrane region" description="Helical" evidence="1">
    <location>
        <begin position="12"/>
        <end position="30"/>
    </location>
</feature>
<dbReference type="AlphaFoldDB" id="A0A940NM21"/>
<dbReference type="GO" id="GO:0030153">
    <property type="term" value="P:bacteriocin immunity"/>
    <property type="evidence" value="ECO:0007669"/>
    <property type="project" value="InterPro"/>
</dbReference>
<dbReference type="Pfam" id="PF06713">
    <property type="entry name" value="bPH_4"/>
    <property type="match status" value="1"/>
</dbReference>
<gene>
    <name evidence="3" type="ORF">J5Y03_17495</name>
</gene>
<feature type="transmembrane region" description="Helical" evidence="1">
    <location>
        <begin position="36"/>
        <end position="58"/>
    </location>
</feature>
<reference evidence="3" key="1">
    <citation type="submission" date="2021-04" db="EMBL/GenBank/DDBJ databases">
        <title>Genome seq and assembly of Bacillus sp.</title>
        <authorList>
            <person name="Chhetri G."/>
        </authorList>
    </citation>
    <scope>NUCLEOTIDE SEQUENCE</scope>
    <source>
        <strain evidence="3">RG28</strain>
    </source>
</reference>
<sequence length="144" mass="16583">MSFRSKIDTSMVVFGIITVGTLITGLISTLSSGENFFTRFSLSILFGIVILYFVFMFVNTRYVITNQDLIIWDSFIKRKIPINEINQINNVSDLISSPALSLDRIEIIHHQNKKLYVSPMNKVEFVKTLKTYNVNILLDERLQT</sequence>
<keyword evidence="1" id="KW-1133">Transmembrane helix</keyword>
<feature type="domain" description="Uncharacterized protein YyaB-like PH" evidence="2">
    <location>
        <begin position="60"/>
        <end position="133"/>
    </location>
</feature>
<dbReference type="RefSeq" id="WP_209407297.1">
    <property type="nucleotide sequence ID" value="NZ_JAGIYQ010000017.1"/>
</dbReference>
<name>A0A940NM21_9BACI</name>